<proteinExistence type="predicted"/>
<gene>
    <name evidence="1" type="ORF">E3N88_40044</name>
</gene>
<dbReference type="Proteomes" id="UP000326396">
    <property type="component" value="Linkage Group LG9"/>
</dbReference>
<sequence>MAKQIKKTQSLTIEGNKYEKERQLRIQENKKRLSDLGVKNIVKSLTSLDESQQRSKIKVKRNSHVGDVDYIPGAEDDSEDDDQQLHYQWKNDWDEQIRSCWVKFMKKKVKNLLSRARNSAKKAACNANVEVGDDLSDKLLGRLATVDEIWMQSHGKKGTRPLDKVLISKGCERSQEAGNLDEINLKPLLNGLTPGQRILLNHIKNVLKRDMEMMLANNHCSIQTHGYKLLEEEKRQSLWF</sequence>
<evidence type="ECO:0000313" key="2">
    <source>
        <dbReference type="Proteomes" id="UP000326396"/>
    </source>
</evidence>
<dbReference type="AlphaFoldDB" id="A0A5N6LLN3"/>
<dbReference type="OrthoDB" id="1727498at2759"/>
<organism evidence="1 2">
    <name type="scientific">Mikania micrantha</name>
    <name type="common">bitter vine</name>
    <dbReference type="NCBI Taxonomy" id="192012"/>
    <lineage>
        <taxon>Eukaryota</taxon>
        <taxon>Viridiplantae</taxon>
        <taxon>Streptophyta</taxon>
        <taxon>Embryophyta</taxon>
        <taxon>Tracheophyta</taxon>
        <taxon>Spermatophyta</taxon>
        <taxon>Magnoliopsida</taxon>
        <taxon>eudicotyledons</taxon>
        <taxon>Gunneridae</taxon>
        <taxon>Pentapetalae</taxon>
        <taxon>asterids</taxon>
        <taxon>campanulids</taxon>
        <taxon>Asterales</taxon>
        <taxon>Asteraceae</taxon>
        <taxon>Asteroideae</taxon>
        <taxon>Heliantheae alliance</taxon>
        <taxon>Eupatorieae</taxon>
        <taxon>Mikania</taxon>
    </lineage>
</organism>
<accession>A0A5N6LLN3</accession>
<comment type="caution">
    <text evidence="1">The sequence shown here is derived from an EMBL/GenBank/DDBJ whole genome shotgun (WGS) entry which is preliminary data.</text>
</comment>
<dbReference type="EMBL" id="SZYD01000019">
    <property type="protein sequence ID" value="KAD2393067.1"/>
    <property type="molecule type" value="Genomic_DNA"/>
</dbReference>
<protein>
    <submittedName>
        <fullName evidence="1">Uncharacterized protein</fullName>
    </submittedName>
</protein>
<evidence type="ECO:0000313" key="1">
    <source>
        <dbReference type="EMBL" id="KAD2393067.1"/>
    </source>
</evidence>
<keyword evidence="2" id="KW-1185">Reference proteome</keyword>
<reference evidence="1 2" key="1">
    <citation type="submission" date="2019-05" db="EMBL/GenBank/DDBJ databases">
        <title>Mikania micrantha, genome provides insights into the molecular mechanism of rapid growth.</title>
        <authorList>
            <person name="Liu B."/>
        </authorList>
    </citation>
    <scope>NUCLEOTIDE SEQUENCE [LARGE SCALE GENOMIC DNA]</scope>
    <source>
        <strain evidence="1">NLD-2019</strain>
        <tissue evidence="1">Leaf</tissue>
    </source>
</reference>
<name>A0A5N6LLN3_9ASTR</name>